<dbReference type="FunFam" id="2.40.320.10:FF:000005">
    <property type="entry name" value="Thiamine-triphosphatase"/>
    <property type="match status" value="1"/>
</dbReference>
<dbReference type="InterPro" id="IPR033469">
    <property type="entry name" value="CYTH-like_dom_sf"/>
</dbReference>
<evidence type="ECO:0000256" key="12">
    <source>
        <dbReference type="ARBA" id="ARBA00022990"/>
    </source>
</evidence>
<keyword evidence="10" id="KW-0378">Hydrolase</keyword>
<comment type="catalytic activity">
    <reaction evidence="13">
        <text>thiamine triphosphate + H2O = thiamine diphosphate + phosphate + H(+)</text>
        <dbReference type="Rhea" id="RHEA:11744"/>
        <dbReference type="ChEBI" id="CHEBI:15377"/>
        <dbReference type="ChEBI" id="CHEBI:15378"/>
        <dbReference type="ChEBI" id="CHEBI:43474"/>
        <dbReference type="ChEBI" id="CHEBI:58937"/>
        <dbReference type="ChEBI" id="CHEBI:58938"/>
        <dbReference type="EC" id="3.6.1.28"/>
    </reaction>
</comment>
<evidence type="ECO:0000256" key="14">
    <source>
        <dbReference type="SAM" id="MobiDB-lite"/>
    </source>
</evidence>
<proteinExistence type="inferred from homology"/>
<protein>
    <recommendedName>
        <fullName evidence="7">Thiamine-triphosphatase</fullName>
        <ecNumber evidence="6">3.6.1.28</ecNumber>
    </recommendedName>
</protein>
<dbReference type="GO" id="GO:0000287">
    <property type="term" value="F:magnesium ion binding"/>
    <property type="evidence" value="ECO:0007669"/>
    <property type="project" value="TreeGrafter"/>
</dbReference>
<dbReference type="Gene3D" id="2.40.320.10">
    <property type="entry name" value="Hypothetical Protein Pfu-838710-001"/>
    <property type="match status" value="1"/>
</dbReference>
<organism evidence="16">
    <name type="scientific">Capra hircus</name>
    <name type="common">Goat</name>
    <dbReference type="NCBI Taxonomy" id="9925"/>
    <lineage>
        <taxon>Eukaryota</taxon>
        <taxon>Metazoa</taxon>
        <taxon>Chordata</taxon>
        <taxon>Craniata</taxon>
        <taxon>Vertebrata</taxon>
        <taxon>Euteleostomi</taxon>
        <taxon>Mammalia</taxon>
        <taxon>Eutheria</taxon>
        <taxon>Laurasiatheria</taxon>
        <taxon>Artiodactyla</taxon>
        <taxon>Ruminantia</taxon>
        <taxon>Pecora</taxon>
        <taxon>Bovidae</taxon>
        <taxon>Caprinae</taxon>
        <taxon>Capra</taxon>
    </lineage>
</organism>
<dbReference type="CDD" id="cd07758">
    <property type="entry name" value="ThTPase"/>
    <property type="match status" value="1"/>
</dbReference>
<evidence type="ECO:0000256" key="4">
    <source>
        <dbReference type="ARBA" id="ARBA00008181"/>
    </source>
</evidence>
<dbReference type="GO" id="GO:0050333">
    <property type="term" value="F:thiamine triphosphate phosphatase activity"/>
    <property type="evidence" value="ECO:0007669"/>
    <property type="project" value="UniProtKB-EC"/>
</dbReference>
<comment type="subunit">
    <text evidence="5">Monomer.</text>
</comment>
<accession>A0A8C2RB55</accession>
<dbReference type="PROSITE" id="PS51707">
    <property type="entry name" value="CYTH"/>
    <property type="match status" value="1"/>
</dbReference>
<keyword evidence="8" id="KW-0963">Cytoplasm</keyword>
<comment type="function">
    <text evidence="2">Hydrolase highly specific for thiamine triphosphate (ThTP).</text>
</comment>
<comment type="cofactor">
    <cofactor evidence="1">
        <name>Mg(2+)</name>
        <dbReference type="ChEBI" id="CHEBI:18420"/>
    </cofactor>
</comment>
<evidence type="ECO:0000313" key="16">
    <source>
        <dbReference type="Ensembl" id="ENSCHIP00010026162.1"/>
    </source>
</evidence>
<dbReference type="Ensembl" id="ENSCHIT00010036919.1">
    <property type="protein sequence ID" value="ENSCHIP00010026162.1"/>
    <property type="gene ID" value="ENSCHIG00010019416.1"/>
</dbReference>
<evidence type="ECO:0000259" key="15">
    <source>
        <dbReference type="PROSITE" id="PS51707"/>
    </source>
</evidence>
<evidence type="ECO:0000256" key="13">
    <source>
        <dbReference type="ARBA" id="ARBA00048194"/>
    </source>
</evidence>
<evidence type="ECO:0000256" key="5">
    <source>
        <dbReference type="ARBA" id="ARBA00011245"/>
    </source>
</evidence>
<comment type="similarity">
    <text evidence="4">Belongs to the ThTPase family.</text>
</comment>
<evidence type="ECO:0000256" key="1">
    <source>
        <dbReference type="ARBA" id="ARBA00001946"/>
    </source>
</evidence>
<feature type="region of interest" description="Disordered" evidence="14">
    <location>
        <begin position="48"/>
        <end position="77"/>
    </location>
</feature>
<evidence type="ECO:0000256" key="2">
    <source>
        <dbReference type="ARBA" id="ARBA00002106"/>
    </source>
</evidence>
<evidence type="ECO:0000256" key="8">
    <source>
        <dbReference type="ARBA" id="ARBA00022490"/>
    </source>
</evidence>
<dbReference type="InterPro" id="IPR012177">
    <property type="entry name" value="ThTPase_euk"/>
</dbReference>
<dbReference type="AlphaFoldDB" id="A0A8C2RB55"/>
<dbReference type="PANTHER" id="PTHR14586">
    <property type="entry name" value="THIAMINE-TRIPHOSPHATASE"/>
    <property type="match status" value="1"/>
</dbReference>
<evidence type="ECO:0000256" key="11">
    <source>
        <dbReference type="ARBA" id="ARBA00022842"/>
    </source>
</evidence>
<keyword evidence="9" id="KW-0479">Metal-binding</keyword>
<evidence type="ECO:0000256" key="7">
    <source>
        <dbReference type="ARBA" id="ARBA00020088"/>
    </source>
</evidence>
<feature type="compositionally biased region" description="Basic and acidic residues" evidence="14">
    <location>
        <begin position="57"/>
        <end position="77"/>
    </location>
</feature>
<dbReference type="GO" id="GO:0042357">
    <property type="term" value="P:thiamine diphosphate metabolic process"/>
    <property type="evidence" value="ECO:0007669"/>
    <property type="project" value="TreeGrafter"/>
</dbReference>
<keyword evidence="11" id="KW-0460">Magnesium</keyword>
<feature type="domain" description="CYTH" evidence="15">
    <location>
        <begin position="109"/>
        <end position="305"/>
    </location>
</feature>
<dbReference type="SUPFAM" id="SSF55154">
    <property type="entry name" value="CYTH-like phosphatases"/>
    <property type="match status" value="1"/>
</dbReference>
<dbReference type="EC" id="3.6.1.28" evidence="6"/>
<reference evidence="16" key="1">
    <citation type="submission" date="2019-03" db="EMBL/GenBank/DDBJ databases">
        <title>Genome sequencing and reference-guided assembly of Black Bengal Goat (Capra hircus).</title>
        <authorList>
            <person name="Siddiki A.Z."/>
            <person name="Baten A."/>
            <person name="Billah M."/>
            <person name="Alam M.A.U."/>
            <person name="Shawrob K.S.M."/>
            <person name="Saha S."/>
            <person name="Chowdhury M."/>
            <person name="Rahman A.H."/>
            <person name="Stear M."/>
            <person name="Miah G."/>
            <person name="Das G.B."/>
            <person name="Hossain M.M."/>
            <person name="Kumkum M."/>
            <person name="Islam M.S."/>
            <person name="Mollah A.M."/>
            <person name="Ahsan A."/>
            <person name="Tusar F."/>
            <person name="Khan M.K.I."/>
        </authorList>
    </citation>
    <scope>NUCLEOTIDE SEQUENCE [LARGE SCALE GENOMIC DNA]</scope>
</reference>
<dbReference type="GO" id="GO:0005829">
    <property type="term" value="C:cytosol"/>
    <property type="evidence" value="ECO:0007669"/>
    <property type="project" value="UniProtKB-ARBA"/>
</dbReference>
<keyword evidence="12" id="KW-0007">Acetylation</keyword>
<dbReference type="Pfam" id="PF01928">
    <property type="entry name" value="CYTH"/>
    <property type="match status" value="1"/>
</dbReference>
<dbReference type="PANTHER" id="PTHR14586:SF1">
    <property type="entry name" value="THIAMINE-TRIPHOSPHATASE"/>
    <property type="match status" value="1"/>
</dbReference>
<dbReference type="InterPro" id="IPR039582">
    <property type="entry name" value="THTPA"/>
</dbReference>
<comment type="subcellular location">
    <subcellularLocation>
        <location evidence="3">Cytoplasm</location>
    </subcellularLocation>
</comment>
<evidence type="ECO:0000256" key="6">
    <source>
        <dbReference type="ARBA" id="ARBA00012378"/>
    </source>
</evidence>
<reference evidence="16" key="2">
    <citation type="submission" date="2025-08" db="UniProtKB">
        <authorList>
            <consortium name="Ensembl"/>
        </authorList>
    </citation>
    <scope>IDENTIFICATION</scope>
</reference>
<sequence length="323" mass="35142">MAWWWYSVLPSAANLGPSPASITPPPACLPAYPPNPKWVLDQVPNLAASSGMGSRATDGERREDTKEKARHCQDPKEGGWRGWQSCLAPSQFPAKDGQILSPGSMAQGLIEVERKFVPGPGTEERLQELGGTLEHRVTFRDSYYDTPELSLMRADYWLRQREGSGWELKCPGAASVSGPHTEYTELTAEPSIVVQLCEVLGAVVPGAGGVAAVLGPLGLQLVASFVTKRSAWKLVLSGADGEERLLRVDLDTADFGYAVGEVEALVDKEAEVPAALEKIHHLSSLLGVLAQEKAPAKLIVYLQRFRPQDYQRLLEVYGSKEQP</sequence>
<evidence type="ECO:0000256" key="10">
    <source>
        <dbReference type="ARBA" id="ARBA00022801"/>
    </source>
</evidence>
<dbReference type="SMART" id="SM01118">
    <property type="entry name" value="CYTH"/>
    <property type="match status" value="1"/>
</dbReference>
<dbReference type="InterPro" id="IPR023577">
    <property type="entry name" value="CYTH_domain"/>
</dbReference>
<evidence type="ECO:0000256" key="3">
    <source>
        <dbReference type="ARBA" id="ARBA00004496"/>
    </source>
</evidence>
<evidence type="ECO:0000256" key="9">
    <source>
        <dbReference type="ARBA" id="ARBA00022723"/>
    </source>
</evidence>
<name>A0A8C2RB55_CAPHI</name>
<dbReference type="GO" id="GO:0006772">
    <property type="term" value="P:thiamine metabolic process"/>
    <property type="evidence" value="ECO:0007669"/>
    <property type="project" value="InterPro"/>
</dbReference>